<comment type="caution">
    <text evidence="1">The sequence shown here is derived from an EMBL/GenBank/DDBJ whole genome shotgun (WGS) entry which is preliminary data.</text>
</comment>
<name>W7Z1P2_9BACL</name>
<dbReference type="STRING" id="1236976.JCM16418_2373"/>
<proteinExistence type="predicted"/>
<dbReference type="Proteomes" id="UP000019364">
    <property type="component" value="Unassembled WGS sequence"/>
</dbReference>
<keyword evidence="2" id="KW-1185">Reference proteome</keyword>
<evidence type="ECO:0000313" key="2">
    <source>
        <dbReference type="Proteomes" id="UP000019364"/>
    </source>
</evidence>
<dbReference type="AlphaFoldDB" id="W7Z1P2"/>
<accession>W7Z1P2</accession>
<dbReference type="EMBL" id="BAVZ01000006">
    <property type="protein sequence ID" value="GAF08304.1"/>
    <property type="molecule type" value="Genomic_DNA"/>
</dbReference>
<reference evidence="1 2" key="1">
    <citation type="journal article" date="2014" name="Genome Announc.">
        <title>Draft Genome Sequence of Paenibacillus pini JCM 16418T, Isolated from the Rhizosphere of Pine Tree.</title>
        <authorList>
            <person name="Yuki M."/>
            <person name="Oshima K."/>
            <person name="Suda W."/>
            <person name="Oshida Y."/>
            <person name="Kitamura K."/>
            <person name="Iida Y."/>
            <person name="Hattori M."/>
            <person name="Ohkuma M."/>
        </authorList>
    </citation>
    <scope>NUCLEOTIDE SEQUENCE [LARGE SCALE GENOMIC DNA]</scope>
    <source>
        <strain evidence="1 2">JCM 16418</strain>
    </source>
</reference>
<sequence>MAFDYPNHNVFVEFLPLERVVIDHLNVHEFPITANFEDFEGHTTRFICRQLFKKKEEFEQAKSI</sequence>
<organism evidence="1 2">
    <name type="scientific">Paenibacillus pini JCM 16418</name>
    <dbReference type="NCBI Taxonomy" id="1236976"/>
    <lineage>
        <taxon>Bacteria</taxon>
        <taxon>Bacillati</taxon>
        <taxon>Bacillota</taxon>
        <taxon>Bacilli</taxon>
        <taxon>Bacillales</taxon>
        <taxon>Paenibacillaceae</taxon>
        <taxon>Paenibacillus</taxon>
    </lineage>
</organism>
<protein>
    <submittedName>
        <fullName evidence="1">Uncharacterized protein</fullName>
    </submittedName>
</protein>
<dbReference type="RefSeq" id="WP_242403785.1">
    <property type="nucleotide sequence ID" value="NZ_BAVZ01000006.1"/>
</dbReference>
<evidence type="ECO:0000313" key="1">
    <source>
        <dbReference type="EMBL" id="GAF08304.1"/>
    </source>
</evidence>
<gene>
    <name evidence="1" type="ORF">JCM16418_2373</name>
</gene>